<proteinExistence type="predicted"/>
<dbReference type="AlphaFoldDB" id="A0AAN0T5P2"/>
<evidence type="ECO:0000313" key="1">
    <source>
        <dbReference type="EMBL" id="AJO22524.1"/>
    </source>
</evidence>
<accession>A0AAN0T5P2</accession>
<evidence type="ECO:0000313" key="2">
    <source>
        <dbReference type="Proteomes" id="UP000032024"/>
    </source>
</evidence>
<reference evidence="2" key="1">
    <citation type="submission" date="2015-01" db="EMBL/GenBank/DDBJ databases">
        <title>Comparative genome analysis of Bacillus coagulans HM-08, Clostridium butyricum HM-68, Bacillus subtilis HM-66 and Bacillus paralicheniformis BL-09.</title>
        <authorList>
            <person name="Zhang H."/>
        </authorList>
    </citation>
    <scope>NUCLEOTIDE SEQUENCE [LARGE SCALE GENOMIC DNA]</scope>
    <source>
        <strain evidence="2">HM-08</strain>
    </source>
</reference>
<keyword evidence="2" id="KW-1185">Reference proteome</keyword>
<organism evidence="1 2">
    <name type="scientific">Heyndrickxia coagulans</name>
    <name type="common">Weizmannia coagulans</name>
    <dbReference type="NCBI Taxonomy" id="1398"/>
    <lineage>
        <taxon>Bacteria</taxon>
        <taxon>Bacillati</taxon>
        <taxon>Bacillota</taxon>
        <taxon>Bacilli</taxon>
        <taxon>Bacillales</taxon>
        <taxon>Bacillaceae</taxon>
        <taxon>Heyndrickxia</taxon>
    </lineage>
</organism>
<sequence>MPIRQKIFQDQSVTLHSFYRSVHKMQAYPPVYAYIVPNMLHSSFFYHNNFCKRFN</sequence>
<dbReference type="Proteomes" id="UP000032024">
    <property type="component" value="Chromosome"/>
</dbReference>
<gene>
    <name evidence="1" type="ORF">SB48_HM08orf02740</name>
</gene>
<name>A0AAN0T5P2_HEYCO</name>
<dbReference type="EMBL" id="CP010525">
    <property type="protein sequence ID" value="AJO22524.1"/>
    <property type="molecule type" value="Genomic_DNA"/>
</dbReference>
<protein>
    <submittedName>
        <fullName evidence="1">Uncharacterized protein</fullName>
    </submittedName>
</protein>